<sequence length="37" mass="4152">MITNRKESCCNKLKKSGLVKTDISNKLKGENNNELSI</sequence>
<evidence type="ECO:0000313" key="1">
    <source>
        <dbReference type="EMBL" id="TWL39559.1"/>
    </source>
</evidence>
<reference evidence="1 2" key="1">
    <citation type="submission" date="2019-06" db="EMBL/GenBank/DDBJ databases">
        <title>Genome sequence analysis of &gt;100 Bacillus licheniformis strains suggests intrinsic resistance to this species.</title>
        <authorList>
            <person name="Wels M."/>
            <person name="Siezen R.J."/>
            <person name="Johansen E."/>
            <person name="Stuer-Lauridsen B."/>
            <person name="Bjerre K."/>
            <person name="Nielsen B.K.K."/>
        </authorList>
    </citation>
    <scope>NUCLEOTIDE SEQUENCE [LARGE SCALE GENOMIC DNA]</scope>
    <source>
        <strain evidence="1 2">BAC-15381</strain>
    </source>
</reference>
<evidence type="ECO:0000313" key="2">
    <source>
        <dbReference type="Proteomes" id="UP000429980"/>
    </source>
</evidence>
<proteinExistence type="predicted"/>
<keyword evidence="2" id="KW-1185">Reference proteome</keyword>
<gene>
    <name evidence="1" type="ORF">CHCC15381_4125</name>
</gene>
<comment type="caution">
    <text evidence="1">The sequence shown here is derived from an EMBL/GenBank/DDBJ whole genome shotgun (WGS) entry which is preliminary data.</text>
</comment>
<accession>A0ABY3FWP2</accession>
<dbReference type="Proteomes" id="UP000429980">
    <property type="component" value="Unassembled WGS sequence"/>
</dbReference>
<name>A0ABY3FWP2_9BACI</name>
<dbReference type="EMBL" id="NILF01000033">
    <property type="protein sequence ID" value="TWL39559.1"/>
    <property type="molecule type" value="Genomic_DNA"/>
</dbReference>
<organism evidence="1 2">
    <name type="scientific">Bacillus paralicheniformis</name>
    <dbReference type="NCBI Taxonomy" id="1648923"/>
    <lineage>
        <taxon>Bacteria</taxon>
        <taxon>Bacillati</taxon>
        <taxon>Bacillota</taxon>
        <taxon>Bacilli</taxon>
        <taxon>Bacillales</taxon>
        <taxon>Bacillaceae</taxon>
        <taxon>Bacillus</taxon>
    </lineage>
</organism>
<protein>
    <submittedName>
        <fullName evidence="1">Uncharacterized protein</fullName>
    </submittedName>
</protein>